<proteinExistence type="predicted"/>
<comment type="caution">
    <text evidence="1">The sequence shown here is derived from an EMBL/GenBank/DDBJ whole genome shotgun (WGS) entry which is preliminary data.</text>
</comment>
<evidence type="ECO:0000313" key="1">
    <source>
        <dbReference type="EMBL" id="GBP21929.1"/>
    </source>
</evidence>
<sequence length="91" mass="10585">MDVHFFYYKLASVRVDLEWIPSYRVSTDYVLNHDPDRHPMPNSNPDAAFGASHSFVSLYHETHSTDVAFGRRCRRTFLTQIVSQISATMFE</sequence>
<name>A0A4C1U6J6_EUMVA</name>
<protein>
    <submittedName>
        <fullName evidence="1">Uncharacterized protein</fullName>
    </submittedName>
</protein>
<reference evidence="1 2" key="1">
    <citation type="journal article" date="2019" name="Commun. Biol.">
        <title>The bagworm genome reveals a unique fibroin gene that provides high tensile strength.</title>
        <authorList>
            <person name="Kono N."/>
            <person name="Nakamura H."/>
            <person name="Ohtoshi R."/>
            <person name="Tomita M."/>
            <person name="Numata K."/>
            <person name="Arakawa K."/>
        </authorList>
    </citation>
    <scope>NUCLEOTIDE SEQUENCE [LARGE SCALE GENOMIC DNA]</scope>
</reference>
<dbReference type="AlphaFoldDB" id="A0A4C1U6J6"/>
<evidence type="ECO:0000313" key="2">
    <source>
        <dbReference type="Proteomes" id="UP000299102"/>
    </source>
</evidence>
<gene>
    <name evidence="1" type="ORF">EVAR_7142_1</name>
</gene>
<dbReference type="Proteomes" id="UP000299102">
    <property type="component" value="Unassembled WGS sequence"/>
</dbReference>
<accession>A0A4C1U6J6</accession>
<keyword evidence="2" id="KW-1185">Reference proteome</keyword>
<dbReference type="EMBL" id="BGZK01000134">
    <property type="protein sequence ID" value="GBP21929.1"/>
    <property type="molecule type" value="Genomic_DNA"/>
</dbReference>
<organism evidence="1 2">
    <name type="scientific">Eumeta variegata</name>
    <name type="common">Bagworm moth</name>
    <name type="synonym">Eumeta japonica</name>
    <dbReference type="NCBI Taxonomy" id="151549"/>
    <lineage>
        <taxon>Eukaryota</taxon>
        <taxon>Metazoa</taxon>
        <taxon>Ecdysozoa</taxon>
        <taxon>Arthropoda</taxon>
        <taxon>Hexapoda</taxon>
        <taxon>Insecta</taxon>
        <taxon>Pterygota</taxon>
        <taxon>Neoptera</taxon>
        <taxon>Endopterygota</taxon>
        <taxon>Lepidoptera</taxon>
        <taxon>Glossata</taxon>
        <taxon>Ditrysia</taxon>
        <taxon>Tineoidea</taxon>
        <taxon>Psychidae</taxon>
        <taxon>Oiketicinae</taxon>
        <taxon>Eumeta</taxon>
    </lineage>
</organism>